<proteinExistence type="inferred from homology"/>
<dbReference type="PANTHER" id="PTHR11451">
    <property type="entry name" value="THREONINE-TRNA LIGASE"/>
    <property type="match status" value="1"/>
</dbReference>
<comment type="similarity">
    <text evidence="1 13">Belongs to the class-II aminoacyl-tRNA synthetase family.</text>
</comment>
<sequence>MSKHEQRSEQAGRAAALLLAEAVRRIYPEAKLGMGGLVNQGFYYDFDFSEESSVPTSAELAAIQEEMRSVAAESSRRSVMRLSRAEAQRLFEEKGELWKAELLREADKDEVLLLKRDAYLDLILEEGMPPNDAESAELSFRLLSVAGAYWQGDSGNAVLQRIYGVAFESAEELESYLIWQEEAQHRDHRKLGKQLELFMFADEAPGMPFYLPKGTILRNELERLAREFLQKFGYEEVRTPFIMDRAMWEQSGHFEHYRENMYFSELDNTQVAVKPMNCPGHMLMFKSKRHSYKELPIRYAEFGQVHRYEFSGALNGLFRVRTFCQDDAHLFVRPDQVEEEILRTIELIQSVYELFGFAYSLELSTRPQHSMGSDEQWELAEAGLRRALEAAQAPYAVNAGDGAFYGPKIDFHIKDALGRSHQCGTVQLDFQMPGKFGLSYIDERNEKRTPIVIHRAVYGSIDRFLGILIEHYAGAFPLWLAPVQVMLLPVAGAHEVYASELREKLAATGIRAEVDKRNEKLGYRMREAGLAKIPFVAVVGDKEQAGGSLQVRERGDGNQREYGVESFVAMVSEQFRGRKS</sequence>
<keyword evidence="11 13" id="KW-0030">Aminoacyl-tRNA synthetase</keyword>
<dbReference type="SUPFAM" id="SSF55681">
    <property type="entry name" value="Class II aaRS and biotin synthetases"/>
    <property type="match status" value="1"/>
</dbReference>
<dbReference type="GO" id="GO:0004829">
    <property type="term" value="F:threonine-tRNA ligase activity"/>
    <property type="evidence" value="ECO:0007669"/>
    <property type="project" value="UniProtKB-UniRule"/>
</dbReference>
<evidence type="ECO:0000256" key="1">
    <source>
        <dbReference type="ARBA" id="ARBA00008226"/>
    </source>
</evidence>
<comment type="caution">
    <text evidence="15">The sequence shown here is derived from an EMBL/GenBank/DDBJ whole genome shotgun (WGS) entry which is preliminary data.</text>
</comment>
<dbReference type="GO" id="GO:0016740">
    <property type="term" value="F:transferase activity"/>
    <property type="evidence" value="ECO:0007669"/>
    <property type="project" value="UniProtKB-ARBA"/>
</dbReference>
<keyword evidence="10 13" id="KW-0648">Protein biosynthesis</keyword>
<feature type="binding site" evidence="13">
    <location>
        <position position="329"/>
    </location>
    <ligand>
        <name>Zn(2+)</name>
        <dbReference type="ChEBI" id="CHEBI:29105"/>
        <note>catalytic</note>
    </ligand>
</feature>
<reference evidence="15 16" key="1">
    <citation type="submission" date="2017-08" db="EMBL/GenBank/DDBJ databases">
        <title>Substantial Increase in Enzyme Production by Combined Drug-Resistance Mutations in Paenibacillus agaridevorans.</title>
        <authorList>
            <person name="Tanaka Y."/>
            <person name="Funane K."/>
            <person name="Hosaka T."/>
            <person name="Shiwa Y."/>
            <person name="Fujita N."/>
            <person name="Miyazaki T."/>
            <person name="Yoshikawa H."/>
            <person name="Murakami K."/>
            <person name="Kasahara K."/>
            <person name="Inaoka T."/>
            <person name="Hiraga Y."/>
            <person name="Ochi K."/>
        </authorList>
    </citation>
    <scope>NUCLEOTIDE SEQUENCE [LARGE SCALE GENOMIC DNA]</scope>
    <source>
        <strain evidence="15 16">T-3040</strain>
    </source>
</reference>
<dbReference type="Gene3D" id="3.30.930.10">
    <property type="entry name" value="Bira Bifunctional Protein, Domain 2"/>
    <property type="match status" value="1"/>
</dbReference>
<keyword evidence="2 13" id="KW-0963">Cytoplasm</keyword>
<dbReference type="GO" id="GO:0140096">
    <property type="term" value="F:catalytic activity, acting on a protein"/>
    <property type="evidence" value="ECO:0007669"/>
    <property type="project" value="UniProtKB-ARBA"/>
</dbReference>
<keyword evidence="6 13" id="KW-0547">Nucleotide-binding</keyword>
<evidence type="ECO:0000256" key="3">
    <source>
        <dbReference type="ARBA" id="ARBA00022555"/>
    </source>
</evidence>
<dbReference type="InterPro" id="IPR002320">
    <property type="entry name" value="Thr-tRNA-ligase_IIa"/>
</dbReference>
<dbReference type="Gene3D" id="3.30.54.20">
    <property type="match status" value="1"/>
</dbReference>
<accession>A0A2R5EP50</accession>
<evidence type="ECO:0000256" key="11">
    <source>
        <dbReference type="ARBA" id="ARBA00023146"/>
    </source>
</evidence>
<dbReference type="GO" id="GO:0046872">
    <property type="term" value="F:metal ion binding"/>
    <property type="evidence" value="ECO:0007669"/>
    <property type="project" value="UniProtKB-KW"/>
</dbReference>
<dbReference type="GO" id="GO:0000049">
    <property type="term" value="F:tRNA binding"/>
    <property type="evidence" value="ECO:0007669"/>
    <property type="project" value="UniProtKB-KW"/>
</dbReference>
<evidence type="ECO:0000313" key="15">
    <source>
        <dbReference type="EMBL" id="GBG05543.1"/>
    </source>
</evidence>
<evidence type="ECO:0000259" key="14">
    <source>
        <dbReference type="PROSITE" id="PS50862"/>
    </source>
</evidence>
<dbReference type="HAMAP" id="MF_00184">
    <property type="entry name" value="Thr_tRNA_synth"/>
    <property type="match status" value="1"/>
</dbReference>
<dbReference type="Proteomes" id="UP000245202">
    <property type="component" value="Unassembled WGS sequence"/>
</dbReference>
<dbReference type="EMBL" id="BDQX01000005">
    <property type="protein sequence ID" value="GBG05543.1"/>
    <property type="molecule type" value="Genomic_DNA"/>
</dbReference>
<evidence type="ECO:0000256" key="4">
    <source>
        <dbReference type="ARBA" id="ARBA00022598"/>
    </source>
</evidence>
<evidence type="ECO:0000256" key="12">
    <source>
        <dbReference type="ARBA" id="ARBA00049515"/>
    </source>
</evidence>
<dbReference type="EC" id="6.1.1.3" evidence="13"/>
<dbReference type="CDD" id="cd00860">
    <property type="entry name" value="ThrRS_anticodon"/>
    <property type="match status" value="1"/>
</dbReference>
<keyword evidence="16" id="KW-1185">Reference proteome</keyword>
<dbReference type="FunFam" id="3.30.930.10:FF:000002">
    <property type="entry name" value="Threonine--tRNA ligase"/>
    <property type="match status" value="1"/>
</dbReference>
<comment type="cofactor">
    <cofactor evidence="13">
        <name>Zn(2+)</name>
        <dbReference type="ChEBI" id="CHEBI:29105"/>
    </cofactor>
    <text evidence="13">Binds 1 zinc ion per subunit.</text>
</comment>
<keyword evidence="7 13" id="KW-0862">Zinc</keyword>
<dbReference type="InterPro" id="IPR018163">
    <property type="entry name" value="Thr/Ala-tRNA-synth_IIc_edit"/>
</dbReference>
<keyword evidence="5 13" id="KW-0479">Metal-binding</keyword>
<keyword evidence="3 13" id="KW-0820">tRNA-binding</keyword>
<dbReference type="Pfam" id="PF03129">
    <property type="entry name" value="HGTP_anticodon"/>
    <property type="match status" value="1"/>
</dbReference>
<dbReference type="GO" id="GO:0005737">
    <property type="term" value="C:cytoplasm"/>
    <property type="evidence" value="ECO:0007669"/>
    <property type="project" value="UniProtKB-SubCell"/>
</dbReference>
<organism evidence="15 16">
    <name type="scientific">Paenibacillus agaridevorans</name>
    <dbReference type="NCBI Taxonomy" id="171404"/>
    <lineage>
        <taxon>Bacteria</taxon>
        <taxon>Bacillati</taxon>
        <taxon>Bacillota</taxon>
        <taxon>Bacilli</taxon>
        <taxon>Bacillales</taxon>
        <taxon>Paenibacillaceae</taxon>
        <taxon>Paenibacillus</taxon>
    </lineage>
</organism>
<evidence type="ECO:0000256" key="2">
    <source>
        <dbReference type="ARBA" id="ARBA00022490"/>
    </source>
</evidence>
<dbReference type="InterPro" id="IPR036621">
    <property type="entry name" value="Anticodon-bd_dom_sf"/>
</dbReference>
<evidence type="ECO:0000256" key="6">
    <source>
        <dbReference type="ARBA" id="ARBA00022741"/>
    </source>
</evidence>
<dbReference type="SUPFAM" id="SSF55186">
    <property type="entry name" value="ThrRS/AlaRS common domain"/>
    <property type="match status" value="1"/>
</dbReference>
<comment type="subunit">
    <text evidence="13">Homodimer.</text>
</comment>
<keyword evidence="9 13" id="KW-0694">RNA-binding</keyword>
<dbReference type="InterPro" id="IPR004154">
    <property type="entry name" value="Anticodon-bd"/>
</dbReference>
<evidence type="ECO:0000256" key="10">
    <source>
        <dbReference type="ARBA" id="ARBA00022917"/>
    </source>
</evidence>
<name>A0A2R5EP50_9BACL</name>
<dbReference type="RefSeq" id="WP_181376347.1">
    <property type="nucleotide sequence ID" value="NZ_BDQX01000005.1"/>
</dbReference>
<comment type="caution">
    <text evidence="13">Lacks conserved residue(s) required for the propagation of feature annotation.</text>
</comment>
<dbReference type="GO" id="GO:0005524">
    <property type="term" value="F:ATP binding"/>
    <property type="evidence" value="ECO:0007669"/>
    <property type="project" value="UniProtKB-UniRule"/>
</dbReference>
<dbReference type="InterPro" id="IPR045864">
    <property type="entry name" value="aa-tRNA-synth_II/BPL/LPL"/>
</dbReference>
<gene>
    <name evidence="13" type="primary">thrS</name>
    <name evidence="15" type="ORF">PAT3040_00023</name>
</gene>
<dbReference type="SUPFAM" id="SSF52954">
    <property type="entry name" value="Class II aaRS ABD-related"/>
    <property type="match status" value="1"/>
</dbReference>
<protein>
    <recommendedName>
        <fullName evidence="13">Threonine--tRNA ligase</fullName>
        <ecNumber evidence="13">6.1.1.3</ecNumber>
    </recommendedName>
    <alternativeName>
        <fullName evidence="13">Threonyl-tRNA synthetase</fullName>
        <shortName evidence="13">ThrRS</shortName>
    </alternativeName>
</protein>
<evidence type="ECO:0000256" key="5">
    <source>
        <dbReference type="ARBA" id="ARBA00022723"/>
    </source>
</evidence>
<dbReference type="InterPro" id="IPR006195">
    <property type="entry name" value="aa-tRNA-synth_II"/>
</dbReference>
<dbReference type="Gene3D" id="3.30.980.10">
    <property type="entry name" value="Threonyl-trna Synthetase, Chain A, domain 2"/>
    <property type="match status" value="1"/>
</dbReference>
<evidence type="ECO:0000256" key="13">
    <source>
        <dbReference type="HAMAP-Rule" id="MF_00184"/>
    </source>
</evidence>
<feature type="binding site" evidence="13">
    <location>
        <position position="278"/>
    </location>
    <ligand>
        <name>Zn(2+)</name>
        <dbReference type="ChEBI" id="CHEBI:29105"/>
        <note>catalytic</note>
    </ligand>
</feature>
<evidence type="ECO:0000256" key="7">
    <source>
        <dbReference type="ARBA" id="ARBA00022833"/>
    </source>
</evidence>
<dbReference type="Gene3D" id="3.40.50.800">
    <property type="entry name" value="Anticodon-binding domain"/>
    <property type="match status" value="1"/>
</dbReference>
<dbReference type="FunFam" id="3.40.50.800:FF:000001">
    <property type="entry name" value="Threonine--tRNA ligase"/>
    <property type="match status" value="1"/>
</dbReference>
<comment type="catalytic activity">
    <reaction evidence="12 13">
        <text>tRNA(Thr) + L-threonine + ATP = L-threonyl-tRNA(Thr) + AMP + diphosphate + H(+)</text>
        <dbReference type="Rhea" id="RHEA:24624"/>
        <dbReference type="Rhea" id="RHEA-COMP:9670"/>
        <dbReference type="Rhea" id="RHEA-COMP:9704"/>
        <dbReference type="ChEBI" id="CHEBI:15378"/>
        <dbReference type="ChEBI" id="CHEBI:30616"/>
        <dbReference type="ChEBI" id="CHEBI:33019"/>
        <dbReference type="ChEBI" id="CHEBI:57926"/>
        <dbReference type="ChEBI" id="CHEBI:78442"/>
        <dbReference type="ChEBI" id="CHEBI:78534"/>
        <dbReference type="ChEBI" id="CHEBI:456215"/>
        <dbReference type="EC" id="6.1.1.3"/>
    </reaction>
</comment>
<comment type="subcellular location">
    <subcellularLocation>
        <location evidence="13">Cytoplasm</location>
    </subcellularLocation>
</comment>
<evidence type="ECO:0000256" key="9">
    <source>
        <dbReference type="ARBA" id="ARBA00022884"/>
    </source>
</evidence>
<keyword evidence="8 13" id="KW-0067">ATP-binding</keyword>
<feature type="domain" description="Aminoacyl-transfer RNA synthetases class-II family profile" evidence="14">
    <location>
        <begin position="217"/>
        <end position="477"/>
    </location>
</feature>
<dbReference type="PANTHER" id="PTHR11451:SF44">
    <property type="entry name" value="THREONINE--TRNA LIGASE, CHLOROPLASTIC_MITOCHONDRIAL 2"/>
    <property type="match status" value="1"/>
</dbReference>
<dbReference type="InterPro" id="IPR033728">
    <property type="entry name" value="ThrRS_core"/>
</dbReference>
<dbReference type="Pfam" id="PF00587">
    <property type="entry name" value="tRNA-synt_2b"/>
    <property type="match status" value="1"/>
</dbReference>
<dbReference type="GO" id="GO:0006435">
    <property type="term" value="P:threonyl-tRNA aminoacylation"/>
    <property type="evidence" value="ECO:0007669"/>
    <property type="project" value="UniProtKB-UniRule"/>
</dbReference>
<dbReference type="PRINTS" id="PR01047">
    <property type="entry name" value="TRNASYNTHTHR"/>
</dbReference>
<evidence type="ECO:0000256" key="8">
    <source>
        <dbReference type="ARBA" id="ARBA00022840"/>
    </source>
</evidence>
<dbReference type="InterPro" id="IPR047246">
    <property type="entry name" value="ThrRS_anticodon"/>
</dbReference>
<keyword evidence="4 13" id="KW-0436">Ligase</keyword>
<evidence type="ECO:0000313" key="16">
    <source>
        <dbReference type="Proteomes" id="UP000245202"/>
    </source>
</evidence>
<dbReference type="AlphaFoldDB" id="A0A2R5EP50"/>
<feature type="binding site" evidence="13">
    <location>
        <position position="454"/>
    </location>
    <ligand>
        <name>Zn(2+)</name>
        <dbReference type="ChEBI" id="CHEBI:29105"/>
        <note>catalytic</note>
    </ligand>
</feature>
<dbReference type="PROSITE" id="PS50862">
    <property type="entry name" value="AA_TRNA_LIGASE_II"/>
    <property type="match status" value="1"/>
</dbReference>
<dbReference type="NCBIfam" id="TIGR00418">
    <property type="entry name" value="thrS"/>
    <property type="match status" value="1"/>
</dbReference>
<dbReference type="InterPro" id="IPR002314">
    <property type="entry name" value="aa-tRNA-synt_IIb"/>
</dbReference>
<dbReference type="CDD" id="cd00771">
    <property type="entry name" value="ThrRS_core"/>
    <property type="match status" value="1"/>
</dbReference>